<dbReference type="PANTHER" id="PTHR43280">
    <property type="entry name" value="ARAC-FAMILY TRANSCRIPTIONAL REGULATOR"/>
    <property type="match status" value="1"/>
</dbReference>
<dbReference type="PRINTS" id="PR00032">
    <property type="entry name" value="HTHARAC"/>
</dbReference>
<dbReference type="Pfam" id="PF02311">
    <property type="entry name" value="AraC_binding"/>
    <property type="match status" value="1"/>
</dbReference>
<dbReference type="InterPro" id="IPR018062">
    <property type="entry name" value="HTH_AraC-typ_CS"/>
</dbReference>
<name>A0ABR7MYW9_9FIRM</name>
<dbReference type="PROSITE" id="PS01124">
    <property type="entry name" value="HTH_ARAC_FAMILY_2"/>
    <property type="match status" value="1"/>
</dbReference>
<evidence type="ECO:0000256" key="2">
    <source>
        <dbReference type="ARBA" id="ARBA00023125"/>
    </source>
</evidence>
<comment type="caution">
    <text evidence="5">The sequence shown here is derived from an EMBL/GenBank/DDBJ whole genome shotgun (WGS) entry which is preliminary data.</text>
</comment>
<proteinExistence type="predicted"/>
<dbReference type="SMART" id="SM00342">
    <property type="entry name" value="HTH_ARAC"/>
    <property type="match status" value="1"/>
</dbReference>
<dbReference type="Gene3D" id="2.60.120.10">
    <property type="entry name" value="Jelly Rolls"/>
    <property type="match status" value="1"/>
</dbReference>
<dbReference type="Pfam" id="PF12833">
    <property type="entry name" value="HTH_18"/>
    <property type="match status" value="1"/>
</dbReference>
<dbReference type="InterPro" id="IPR020449">
    <property type="entry name" value="Tscrpt_reg_AraC-type_HTH"/>
</dbReference>
<reference evidence="5 6" key="1">
    <citation type="submission" date="2020-08" db="EMBL/GenBank/DDBJ databases">
        <title>Genome public.</title>
        <authorList>
            <person name="Liu C."/>
            <person name="Sun Q."/>
        </authorList>
    </citation>
    <scope>NUCLEOTIDE SEQUENCE [LARGE SCALE GENOMIC DNA]</scope>
    <source>
        <strain evidence="5 6">NSJ-37</strain>
    </source>
</reference>
<dbReference type="PANTHER" id="PTHR43280:SF28">
    <property type="entry name" value="HTH-TYPE TRANSCRIPTIONAL ACTIVATOR RHAS"/>
    <property type="match status" value="1"/>
</dbReference>
<accession>A0ABR7MYW9</accession>
<gene>
    <name evidence="5" type="ORF">H8704_02895</name>
</gene>
<dbReference type="PROSITE" id="PS00041">
    <property type="entry name" value="HTH_ARAC_FAMILY_1"/>
    <property type="match status" value="1"/>
</dbReference>
<evidence type="ECO:0000256" key="1">
    <source>
        <dbReference type="ARBA" id="ARBA00023015"/>
    </source>
</evidence>
<keyword evidence="2" id="KW-0238">DNA-binding</keyword>
<dbReference type="SUPFAM" id="SSF51215">
    <property type="entry name" value="Regulatory protein AraC"/>
    <property type="match status" value="1"/>
</dbReference>
<protein>
    <submittedName>
        <fullName evidence="5">AraC family transcriptional regulator</fullName>
    </submittedName>
</protein>
<dbReference type="InterPro" id="IPR018060">
    <property type="entry name" value="HTH_AraC"/>
</dbReference>
<dbReference type="InterPro" id="IPR003313">
    <property type="entry name" value="AraC-bd"/>
</dbReference>
<evidence type="ECO:0000256" key="3">
    <source>
        <dbReference type="ARBA" id="ARBA00023163"/>
    </source>
</evidence>
<dbReference type="Gene3D" id="1.10.10.60">
    <property type="entry name" value="Homeodomain-like"/>
    <property type="match status" value="2"/>
</dbReference>
<evidence type="ECO:0000313" key="5">
    <source>
        <dbReference type="EMBL" id="MBC8561584.1"/>
    </source>
</evidence>
<keyword evidence="6" id="KW-1185">Reference proteome</keyword>
<dbReference type="EMBL" id="JACRSX010000002">
    <property type="protein sequence ID" value="MBC8561584.1"/>
    <property type="molecule type" value="Genomic_DNA"/>
</dbReference>
<dbReference type="InterPro" id="IPR014710">
    <property type="entry name" value="RmlC-like_jellyroll"/>
</dbReference>
<evidence type="ECO:0000259" key="4">
    <source>
        <dbReference type="PROSITE" id="PS01124"/>
    </source>
</evidence>
<dbReference type="SUPFAM" id="SSF46689">
    <property type="entry name" value="Homeodomain-like"/>
    <property type="match status" value="2"/>
</dbReference>
<sequence length="291" mass="33996">MNSEMHLHYFTTQKDFPFFIQYGHHDENMFLHSHADFSELVFVLGGYATHIVNEEEYSIKKGDVFVINENTSHSYKDPHHFRICNIMFQPDYFLRDFSDIKSLPGYHSLFVIEPALTQQNGFQSRLHLSPERFEEFDHMITRIHHEYVSHPAGFQSMTSGLFLQMITSLARIASDDRREPNDNTVSLANTAAYMEYHFREDISIEDLASMSGMSSRHFRRVFHDIYGTSPLKYLHTLRIRSAARLLRSTDLPVTEIAIRSGYPDGNYFSGKFKQLMGMPPLKYRNQHTHEA</sequence>
<dbReference type="InterPro" id="IPR009057">
    <property type="entry name" value="Homeodomain-like_sf"/>
</dbReference>
<feature type="domain" description="HTH araC/xylS-type" evidence="4">
    <location>
        <begin position="188"/>
        <end position="286"/>
    </location>
</feature>
<keyword evidence="1" id="KW-0805">Transcription regulation</keyword>
<evidence type="ECO:0000313" key="6">
    <source>
        <dbReference type="Proteomes" id="UP000606193"/>
    </source>
</evidence>
<dbReference type="RefSeq" id="WP_249297250.1">
    <property type="nucleotide sequence ID" value="NZ_JACRSX010000002.1"/>
</dbReference>
<dbReference type="Proteomes" id="UP000606193">
    <property type="component" value="Unassembled WGS sequence"/>
</dbReference>
<dbReference type="InterPro" id="IPR037923">
    <property type="entry name" value="HTH-like"/>
</dbReference>
<organism evidence="5 6">
    <name type="scientific">Jutongia huaianensis</name>
    <dbReference type="NCBI Taxonomy" id="2763668"/>
    <lineage>
        <taxon>Bacteria</taxon>
        <taxon>Bacillati</taxon>
        <taxon>Bacillota</taxon>
        <taxon>Clostridia</taxon>
        <taxon>Lachnospirales</taxon>
        <taxon>Lachnospiraceae</taxon>
        <taxon>Jutongia</taxon>
    </lineage>
</organism>
<keyword evidence="3" id="KW-0804">Transcription</keyword>